<dbReference type="OrthoDB" id="692433at2759"/>
<name>A0A8I6Y6E1_HORVV</name>
<feature type="region of interest" description="Disordered" evidence="1">
    <location>
        <begin position="1"/>
        <end position="63"/>
    </location>
</feature>
<feature type="compositionally biased region" description="Basic and acidic residues" evidence="1">
    <location>
        <begin position="133"/>
        <end position="143"/>
    </location>
</feature>
<reference evidence="2" key="2">
    <citation type="submission" date="2020-10" db="EMBL/GenBank/DDBJ databases">
        <authorList>
            <person name="Scholz U."/>
            <person name="Mascher M."/>
            <person name="Fiebig A."/>
        </authorList>
    </citation>
    <scope>NUCLEOTIDE SEQUENCE [LARGE SCALE GENOMIC DNA]</scope>
    <source>
        <strain evidence="2">cv. Morex</strain>
    </source>
</reference>
<reference evidence="3" key="1">
    <citation type="journal article" date="2012" name="Nature">
        <title>A physical, genetic and functional sequence assembly of the barley genome.</title>
        <authorList>
            <consortium name="The International Barley Genome Sequencing Consortium"/>
            <person name="Mayer K.F."/>
            <person name="Waugh R."/>
            <person name="Brown J.W."/>
            <person name="Schulman A."/>
            <person name="Langridge P."/>
            <person name="Platzer M."/>
            <person name="Fincher G.B."/>
            <person name="Muehlbauer G.J."/>
            <person name="Sato K."/>
            <person name="Close T.J."/>
            <person name="Wise R.P."/>
            <person name="Stein N."/>
        </authorList>
    </citation>
    <scope>NUCLEOTIDE SEQUENCE [LARGE SCALE GENOMIC DNA]</scope>
    <source>
        <strain evidence="3">cv. Morex</strain>
    </source>
</reference>
<dbReference type="Gramene" id="HORVU.MOREX.r2.3HG0263040.1">
    <property type="protein sequence ID" value="HORVU.MOREX.r2.3HG0263040.1"/>
    <property type="gene ID" value="HORVU.MOREX.r2.3HG0263040"/>
</dbReference>
<sequence length="186" mass="21098">MVSVESRTQSEGSTGSKTSSMEAPPAVIHFEMGGMNESPTNWSKNTKDDATSKDLSNNIKGKPKKMDWKEVDVPSWLQELKSYNDGDWKVLVNRQNGRNDWKYIHQRYKKTFRSAPGVRFFLDGKEMNQVFKEEKLRKRKENDTNSEASGPSKPKGGRKAADTRTRALTIGNPVQYVPEKLPVGFI</sequence>
<dbReference type="KEGG" id="hvg:123440822"/>
<accession>A0A8I6Y6E1</accession>
<dbReference type="GeneID" id="123440822"/>
<evidence type="ECO:0000313" key="3">
    <source>
        <dbReference type="Proteomes" id="UP000011116"/>
    </source>
</evidence>
<reference evidence="2" key="3">
    <citation type="submission" date="2022-01" db="UniProtKB">
        <authorList>
            <consortium name="EnsemblPlants"/>
        </authorList>
    </citation>
    <scope>IDENTIFICATION</scope>
    <source>
        <strain evidence="2">subsp. vulgare</strain>
    </source>
</reference>
<gene>
    <name evidence="2" type="primary">LOC123440822</name>
</gene>
<dbReference type="RefSeq" id="XP_044973304.1">
    <property type="nucleotide sequence ID" value="XM_045117369.1"/>
</dbReference>
<evidence type="ECO:0000256" key="1">
    <source>
        <dbReference type="SAM" id="MobiDB-lite"/>
    </source>
</evidence>
<feature type="region of interest" description="Disordered" evidence="1">
    <location>
        <begin position="133"/>
        <end position="171"/>
    </location>
</feature>
<feature type="compositionally biased region" description="Polar residues" evidence="1">
    <location>
        <begin position="1"/>
        <end position="21"/>
    </location>
</feature>
<dbReference type="Gramene" id="HORVU.MOREX.r3.3HG0314850.1">
    <property type="protein sequence ID" value="HORVU.MOREX.r3.3HG0314850.1"/>
    <property type="gene ID" value="HORVU.MOREX.r3.3HG0314850"/>
</dbReference>
<dbReference type="EnsemblPlants" id="HORVU.MOREX.r3.3HG0314850.1">
    <property type="protein sequence ID" value="HORVU.MOREX.r3.3HG0314850.1"/>
    <property type="gene ID" value="HORVU.MOREX.r3.3HG0314850"/>
</dbReference>
<dbReference type="Proteomes" id="UP000011116">
    <property type="component" value="Chromosome 3H"/>
</dbReference>
<protein>
    <submittedName>
        <fullName evidence="2">Uncharacterized protein</fullName>
    </submittedName>
</protein>
<organism evidence="2 3">
    <name type="scientific">Hordeum vulgare subsp. vulgare</name>
    <name type="common">Domesticated barley</name>
    <dbReference type="NCBI Taxonomy" id="112509"/>
    <lineage>
        <taxon>Eukaryota</taxon>
        <taxon>Viridiplantae</taxon>
        <taxon>Streptophyta</taxon>
        <taxon>Embryophyta</taxon>
        <taxon>Tracheophyta</taxon>
        <taxon>Spermatophyta</taxon>
        <taxon>Magnoliopsida</taxon>
        <taxon>Liliopsida</taxon>
        <taxon>Poales</taxon>
        <taxon>Poaceae</taxon>
        <taxon>BOP clade</taxon>
        <taxon>Pooideae</taxon>
        <taxon>Triticodae</taxon>
        <taxon>Triticeae</taxon>
        <taxon>Hordeinae</taxon>
        <taxon>Hordeum</taxon>
    </lineage>
</organism>
<evidence type="ECO:0000313" key="2">
    <source>
        <dbReference type="EnsemblPlants" id="HORVU.MOREX.r3.3HG0314850.1"/>
    </source>
</evidence>
<proteinExistence type="predicted"/>
<dbReference type="AlphaFoldDB" id="A0A8I6Y6E1"/>
<keyword evidence="3" id="KW-1185">Reference proteome</keyword>